<organism evidence="1">
    <name type="scientific">uncultured Caudovirales phage</name>
    <dbReference type="NCBI Taxonomy" id="2100421"/>
    <lineage>
        <taxon>Viruses</taxon>
        <taxon>Duplodnaviria</taxon>
        <taxon>Heunggongvirae</taxon>
        <taxon>Uroviricota</taxon>
        <taxon>Caudoviricetes</taxon>
        <taxon>Peduoviridae</taxon>
        <taxon>Maltschvirus</taxon>
        <taxon>Maltschvirus maltsch</taxon>
    </lineage>
</organism>
<sequence>MNYQKAELKARLLSSLNIKLALWQDGSLWRWQWSNGACGSTDADSKAVAIVFALESV</sequence>
<dbReference type="EMBL" id="LR796549">
    <property type="protein sequence ID" value="CAB4150802.1"/>
    <property type="molecule type" value="Genomic_DNA"/>
</dbReference>
<accession>A0A6J5MWU8</accession>
<gene>
    <name evidence="1" type="ORF">UFOVP574_32</name>
</gene>
<reference evidence="1" key="1">
    <citation type="submission" date="2020-04" db="EMBL/GenBank/DDBJ databases">
        <authorList>
            <person name="Chiriac C."/>
            <person name="Salcher M."/>
            <person name="Ghai R."/>
            <person name="Kavagutti S V."/>
        </authorList>
    </citation>
    <scope>NUCLEOTIDE SEQUENCE</scope>
</reference>
<evidence type="ECO:0000313" key="1">
    <source>
        <dbReference type="EMBL" id="CAB4150802.1"/>
    </source>
</evidence>
<proteinExistence type="predicted"/>
<name>A0A6J5MWU8_9CAUD</name>
<protein>
    <submittedName>
        <fullName evidence="1">Uncharacterized protein</fullName>
    </submittedName>
</protein>